<dbReference type="AlphaFoldDB" id="M7MU64"/>
<protein>
    <submittedName>
        <fullName evidence="1">Uncharacterized protein</fullName>
    </submittedName>
</protein>
<dbReference type="STRING" id="1276920.ADIAG_01999"/>
<organism evidence="1 2">
    <name type="scientific">Paeniglutamicibacter gangotriensis Lz1y</name>
    <dbReference type="NCBI Taxonomy" id="1276920"/>
    <lineage>
        <taxon>Bacteria</taxon>
        <taxon>Bacillati</taxon>
        <taxon>Actinomycetota</taxon>
        <taxon>Actinomycetes</taxon>
        <taxon>Micrococcales</taxon>
        <taxon>Micrococcaceae</taxon>
        <taxon>Paeniglutamicibacter</taxon>
    </lineage>
</organism>
<name>M7MU64_9MICC</name>
<gene>
    <name evidence="1" type="ORF">ADIAG_01999</name>
</gene>
<sequence>MTLAVRPITYILVCDKALAGSESTLDPQGRVLRTGSLPCTTGGHHPPLNI</sequence>
<reference evidence="1 2" key="1">
    <citation type="journal article" date="2013" name="Genome Announc.">
        <title>Draft Genome Sequence of Arthrobacter gangotriensis Strain Lz1yT, Isolated from a Penguin Rookery Soil Sample Collected in Antarctica, near the Indian Station Dakshin Gangotri.</title>
        <authorList>
            <person name="Shivaji S."/>
            <person name="Ara S."/>
            <person name="Bandi S."/>
            <person name="Singh A."/>
            <person name="Kumar Pinnaka A."/>
        </authorList>
    </citation>
    <scope>NUCLEOTIDE SEQUENCE [LARGE SCALE GENOMIC DNA]</scope>
    <source>
        <strain evidence="1 2">Lz1y</strain>
    </source>
</reference>
<comment type="caution">
    <text evidence="1">The sequence shown here is derived from an EMBL/GenBank/DDBJ whole genome shotgun (WGS) entry which is preliminary data.</text>
</comment>
<accession>M7MU64</accession>
<proteinExistence type="predicted"/>
<dbReference type="Proteomes" id="UP000012015">
    <property type="component" value="Unassembled WGS sequence"/>
</dbReference>
<keyword evidence="2" id="KW-1185">Reference proteome</keyword>
<evidence type="ECO:0000313" key="2">
    <source>
        <dbReference type="Proteomes" id="UP000012015"/>
    </source>
</evidence>
<dbReference type="EMBL" id="AOCK01000005">
    <property type="protein sequence ID" value="EMQ98571.1"/>
    <property type="molecule type" value="Genomic_DNA"/>
</dbReference>
<evidence type="ECO:0000313" key="1">
    <source>
        <dbReference type="EMBL" id="EMQ98571.1"/>
    </source>
</evidence>